<dbReference type="AlphaFoldDB" id="A0A0H2RUT1"/>
<dbReference type="Proteomes" id="UP000053477">
    <property type="component" value="Unassembled WGS sequence"/>
</dbReference>
<accession>A0A0H2RUT1</accession>
<name>A0A0H2RUT1_9AGAM</name>
<dbReference type="InParanoid" id="A0A0H2RUT1"/>
<organism evidence="1 2">
    <name type="scientific">Schizopora paradoxa</name>
    <dbReference type="NCBI Taxonomy" id="27342"/>
    <lineage>
        <taxon>Eukaryota</taxon>
        <taxon>Fungi</taxon>
        <taxon>Dikarya</taxon>
        <taxon>Basidiomycota</taxon>
        <taxon>Agaricomycotina</taxon>
        <taxon>Agaricomycetes</taxon>
        <taxon>Hymenochaetales</taxon>
        <taxon>Schizoporaceae</taxon>
        <taxon>Schizopora</taxon>
    </lineage>
</organism>
<evidence type="ECO:0000313" key="2">
    <source>
        <dbReference type="Proteomes" id="UP000053477"/>
    </source>
</evidence>
<dbReference type="EMBL" id="KQ085931">
    <property type="protein sequence ID" value="KLO15352.1"/>
    <property type="molecule type" value="Genomic_DNA"/>
</dbReference>
<keyword evidence="2" id="KW-1185">Reference proteome</keyword>
<sequence length="77" mass="8941">MDMQDELGEWGSGHELVVVDDIIEGESQQRPDKIVKTRYFGEDALRWCRCSRKIRSALIQSLFMKKTYDDTSLTASR</sequence>
<protein>
    <submittedName>
        <fullName evidence="1">Uncharacterized protein</fullName>
    </submittedName>
</protein>
<evidence type="ECO:0000313" key="1">
    <source>
        <dbReference type="EMBL" id="KLO15352.1"/>
    </source>
</evidence>
<gene>
    <name evidence="1" type="ORF">SCHPADRAFT_902508</name>
</gene>
<reference evidence="1 2" key="1">
    <citation type="submission" date="2015-04" db="EMBL/GenBank/DDBJ databases">
        <title>Complete genome sequence of Schizopora paradoxa KUC8140, a cosmopolitan wood degrader in East Asia.</title>
        <authorList>
            <consortium name="DOE Joint Genome Institute"/>
            <person name="Min B."/>
            <person name="Park H."/>
            <person name="Jang Y."/>
            <person name="Kim J.-J."/>
            <person name="Kim K.H."/>
            <person name="Pangilinan J."/>
            <person name="Lipzen A."/>
            <person name="Riley R."/>
            <person name="Grigoriev I.V."/>
            <person name="Spatafora J.W."/>
            <person name="Choi I.-G."/>
        </authorList>
    </citation>
    <scope>NUCLEOTIDE SEQUENCE [LARGE SCALE GENOMIC DNA]</scope>
    <source>
        <strain evidence="1 2">KUC8140</strain>
    </source>
</reference>
<proteinExistence type="predicted"/>